<dbReference type="PROSITE" id="PS50280">
    <property type="entry name" value="SET"/>
    <property type="match status" value="1"/>
</dbReference>
<feature type="compositionally biased region" description="Low complexity" evidence="16">
    <location>
        <begin position="114"/>
        <end position="141"/>
    </location>
</feature>
<feature type="compositionally biased region" description="Basic residues" evidence="16">
    <location>
        <begin position="560"/>
        <end position="574"/>
    </location>
</feature>
<evidence type="ECO:0000256" key="7">
    <source>
        <dbReference type="ARBA" id="ARBA00022679"/>
    </source>
</evidence>
<evidence type="ECO:0000259" key="18">
    <source>
        <dbReference type="PROSITE" id="PS50280"/>
    </source>
</evidence>
<evidence type="ECO:0000256" key="12">
    <source>
        <dbReference type="ARBA" id="ARBA00047571"/>
    </source>
</evidence>
<feature type="domain" description="RRM" evidence="17">
    <location>
        <begin position="261"/>
        <end position="360"/>
    </location>
</feature>
<feature type="compositionally biased region" description="Low complexity" evidence="16">
    <location>
        <begin position="708"/>
        <end position="726"/>
    </location>
</feature>
<evidence type="ECO:0000256" key="10">
    <source>
        <dbReference type="ARBA" id="ARBA00023242"/>
    </source>
</evidence>
<feature type="region of interest" description="Disordered" evidence="16">
    <location>
        <begin position="32"/>
        <end position="55"/>
    </location>
</feature>
<comment type="subcellular location">
    <subcellularLocation>
        <location evidence="2">Chromosome</location>
    </subcellularLocation>
    <subcellularLocation>
        <location evidence="1">Nucleus</location>
    </subcellularLocation>
</comment>
<comment type="catalytic activity">
    <reaction evidence="13">
        <text>N(6)-methyl-L-lysyl(4)-[histone H3] + S-adenosyl-L-methionine = N(6),N(6)-dimethyl-L-lysyl(4)-[histone H3] + S-adenosyl-L-homocysteine + H(+)</text>
        <dbReference type="Rhea" id="RHEA:60268"/>
        <dbReference type="Rhea" id="RHEA-COMP:15540"/>
        <dbReference type="Rhea" id="RHEA-COMP:15543"/>
        <dbReference type="ChEBI" id="CHEBI:15378"/>
        <dbReference type="ChEBI" id="CHEBI:57856"/>
        <dbReference type="ChEBI" id="CHEBI:59789"/>
        <dbReference type="ChEBI" id="CHEBI:61929"/>
        <dbReference type="ChEBI" id="CHEBI:61976"/>
    </reaction>
</comment>
<evidence type="ECO:0000256" key="5">
    <source>
        <dbReference type="ARBA" id="ARBA00022454"/>
    </source>
</evidence>
<keyword evidence="9" id="KW-0156">Chromatin regulator</keyword>
<evidence type="ECO:0000256" key="2">
    <source>
        <dbReference type="ARBA" id="ARBA00004286"/>
    </source>
</evidence>
<feature type="region of interest" description="Disordered" evidence="16">
    <location>
        <begin position="362"/>
        <end position="591"/>
    </location>
</feature>
<feature type="compositionally biased region" description="Polar residues" evidence="16">
    <location>
        <begin position="390"/>
        <end position="399"/>
    </location>
</feature>
<evidence type="ECO:0000256" key="14">
    <source>
        <dbReference type="ARBA" id="ARBA00049129"/>
    </source>
</evidence>
<name>A0A427YJ02_9TREE</name>
<evidence type="ECO:0000256" key="16">
    <source>
        <dbReference type="SAM" id="MobiDB-lite"/>
    </source>
</evidence>
<evidence type="ECO:0000259" key="17">
    <source>
        <dbReference type="PROSITE" id="PS50102"/>
    </source>
</evidence>
<dbReference type="SUPFAM" id="SSF82199">
    <property type="entry name" value="SET domain"/>
    <property type="match status" value="1"/>
</dbReference>
<evidence type="ECO:0000313" key="20">
    <source>
        <dbReference type="EMBL" id="RSH91068.1"/>
    </source>
</evidence>
<evidence type="ECO:0000256" key="8">
    <source>
        <dbReference type="ARBA" id="ARBA00022691"/>
    </source>
</evidence>
<dbReference type="PANTHER" id="PTHR45814:SF2">
    <property type="entry name" value="HISTONE-LYSINE N-METHYLTRANSFERASE SETD1"/>
    <property type="match status" value="1"/>
</dbReference>
<evidence type="ECO:0000256" key="13">
    <source>
        <dbReference type="ARBA" id="ARBA00047583"/>
    </source>
</evidence>
<organism evidence="20 21">
    <name type="scientific">Saitozyma podzolica</name>
    <dbReference type="NCBI Taxonomy" id="1890683"/>
    <lineage>
        <taxon>Eukaryota</taxon>
        <taxon>Fungi</taxon>
        <taxon>Dikarya</taxon>
        <taxon>Basidiomycota</taxon>
        <taxon>Agaricomycotina</taxon>
        <taxon>Tremellomycetes</taxon>
        <taxon>Tremellales</taxon>
        <taxon>Trimorphomycetaceae</taxon>
        <taxon>Saitozyma</taxon>
    </lineage>
</organism>
<dbReference type="EC" id="2.1.1.354" evidence="3"/>
<dbReference type="GO" id="GO:0140999">
    <property type="term" value="F:histone H3K4 trimethyltransferase activity"/>
    <property type="evidence" value="ECO:0007669"/>
    <property type="project" value="UniProtKB-EC"/>
</dbReference>
<dbReference type="Proteomes" id="UP000279259">
    <property type="component" value="Unassembled WGS sequence"/>
</dbReference>
<feature type="domain" description="SET" evidence="18">
    <location>
        <begin position="1031"/>
        <end position="1148"/>
    </location>
</feature>
<proteinExistence type="predicted"/>
<dbReference type="PROSITE" id="PS50102">
    <property type="entry name" value="RRM"/>
    <property type="match status" value="1"/>
</dbReference>
<dbReference type="PANTHER" id="PTHR45814">
    <property type="entry name" value="HISTONE-LYSINE N-METHYLTRANSFERASE SETD1"/>
    <property type="match status" value="1"/>
</dbReference>
<keyword evidence="15" id="KW-0694">RNA-binding</keyword>
<keyword evidence="5" id="KW-0158">Chromosome</keyword>
<dbReference type="InterPro" id="IPR001214">
    <property type="entry name" value="SET_dom"/>
</dbReference>
<evidence type="ECO:0000256" key="6">
    <source>
        <dbReference type="ARBA" id="ARBA00022603"/>
    </source>
</evidence>
<evidence type="ECO:0000256" key="4">
    <source>
        <dbReference type="ARBA" id="ARBA00015839"/>
    </source>
</evidence>
<dbReference type="SMART" id="SM01291">
    <property type="entry name" value="N-SET"/>
    <property type="match status" value="1"/>
</dbReference>
<feature type="region of interest" description="Disordered" evidence="16">
    <location>
        <begin position="91"/>
        <end position="164"/>
    </location>
</feature>
<feature type="compositionally biased region" description="Basic residues" evidence="16">
    <location>
        <begin position="510"/>
        <end position="525"/>
    </location>
</feature>
<dbReference type="GO" id="GO:0048188">
    <property type="term" value="C:Set1C/COMPASS complex"/>
    <property type="evidence" value="ECO:0007669"/>
    <property type="project" value="TreeGrafter"/>
</dbReference>
<keyword evidence="21" id="KW-1185">Reference proteome</keyword>
<dbReference type="InterPro" id="IPR012677">
    <property type="entry name" value="Nucleotide-bd_a/b_plait_sf"/>
</dbReference>
<evidence type="ECO:0000256" key="1">
    <source>
        <dbReference type="ARBA" id="ARBA00004123"/>
    </source>
</evidence>
<evidence type="ECO:0000259" key="19">
    <source>
        <dbReference type="PROSITE" id="PS50868"/>
    </source>
</evidence>
<keyword evidence="8" id="KW-0949">S-adenosyl-L-methionine</keyword>
<comment type="catalytic activity">
    <reaction evidence="12">
        <text>L-lysyl(4)-[histone H3] + 3 S-adenosyl-L-methionine = N(6),N(6),N(6)-trimethyl-L-lysyl(4)-[histone H3] + 3 S-adenosyl-L-homocysteine + 3 H(+)</text>
        <dbReference type="Rhea" id="RHEA:60260"/>
        <dbReference type="Rhea" id="RHEA-COMP:15537"/>
        <dbReference type="Rhea" id="RHEA-COMP:15547"/>
        <dbReference type="ChEBI" id="CHEBI:15378"/>
        <dbReference type="ChEBI" id="CHEBI:29969"/>
        <dbReference type="ChEBI" id="CHEBI:57856"/>
        <dbReference type="ChEBI" id="CHEBI:59789"/>
        <dbReference type="ChEBI" id="CHEBI:61961"/>
        <dbReference type="EC" id="2.1.1.354"/>
    </reaction>
</comment>
<feature type="compositionally biased region" description="Pro residues" evidence="16">
    <location>
        <begin position="424"/>
        <end position="437"/>
    </location>
</feature>
<feature type="compositionally biased region" description="Basic and acidic residues" evidence="16">
    <location>
        <begin position="490"/>
        <end position="509"/>
    </location>
</feature>
<dbReference type="InterPro" id="IPR024657">
    <property type="entry name" value="COMPASS_Set1_N-SET"/>
</dbReference>
<keyword evidence="7 20" id="KW-0808">Transferase</keyword>
<dbReference type="InterPro" id="IPR003616">
    <property type="entry name" value="Post-SET_dom"/>
</dbReference>
<feature type="compositionally biased region" description="Pro residues" evidence="16">
    <location>
        <begin position="145"/>
        <end position="164"/>
    </location>
</feature>
<feature type="region of interest" description="Disordered" evidence="16">
    <location>
        <begin position="669"/>
        <end position="791"/>
    </location>
</feature>
<comment type="catalytic activity">
    <reaction evidence="14">
        <text>N(6),N(6)-dimethyl-L-lysyl(4)-[histone H3] + S-adenosyl-L-methionine = N(6),N(6),N(6)-trimethyl-L-lysyl(4)-[histone H3] + S-adenosyl-L-homocysteine + H(+)</text>
        <dbReference type="Rhea" id="RHEA:60272"/>
        <dbReference type="Rhea" id="RHEA-COMP:15537"/>
        <dbReference type="Rhea" id="RHEA-COMP:15540"/>
        <dbReference type="ChEBI" id="CHEBI:15378"/>
        <dbReference type="ChEBI" id="CHEBI:57856"/>
        <dbReference type="ChEBI" id="CHEBI:59789"/>
        <dbReference type="ChEBI" id="CHEBI:61961"/>
        <dbReference type="ChEBI" id="CHEBI:61976"/>
    </reaction>
</comment>
<dbReference type="InterPro" id="IPR000504">
    <property type="entry name" value="RRM_dom"/>
</dbReference>
<evidence type="ECO:0000256" key="3">
    <source>
        <dbReference type="ARBA" id="ARBA00012182"/>
    </source>
</evidence>
<dbReference type="SUPFAM" id="SSF54928">
    <property type="entry name" value="RNA-binding domain, RBD"/>
    <property type="match status" value="1"/>
</dbReference>
<dbReference type="InterPro" id="IPR024636">
    <property type="entry name" value="SET_assoc"/>
</dbReference>
<dbReference type="AlphaFoldDB" id="A0A427YJ02"/>
<dbReference type="Pfam" id="PF11767">
    <property type="entry name" value="SET_assoc"/>
    <property type="match status" value="1"/>
</dbReference>
<comment type="caution">
    <text evidence="20">The sequence shown here is derived from an EMBL/GenBank/DDBJ whole genome shotgun (WGS) entry which is preliminary data.</text>
</comment>
<dbReference type="PROSITE" id="PS50868">
    <property type="entry name" value="POST_SET"/>
    <property type="match status" value="1"/>
</dbReference>
<dbReference type="STRING" id="1890683.A0A427YJ02"/>
<dbReference type="EMBL" id="RSCD01000009">
    <property type="protein sequence ID" value="RSH91068.1"/>
    <property type="molecule type" value="Genomic_DNA"/>
</dbReference>
<feature type="compositionally biased region" description="Pro residues" evidence="16">
    <location>
        <begin position="374"/>
        <end position="386"/>
    </location>
</feature>
<dbReference type="Gene3D" id="3.30.70.330">
    <property type="match status" value="1"/>
</dbReference>
<evidence type="ECO:0000256" key="15">
    <source>
        <dbReference type="PROSITE-ProRule" id="PRU00176"/>
    </source>
</evidence>
<dbReference type="InterPro" id="IPR046341">
    <property type="entry name" value="SET_dom_sf"/>
</dbReference>
<keyword evidence="6 20" id="KW-0489">Methyltransferase</keyword>
<dbReference type="GO" id="GO:0003723">
    <property type="term" value="F:RNA binding"/>
    <property type="evidence" value="ECO:0007669"/>
    <property type="project" value="UniProtKB-UniRule"/>
</dbReference>
<feature type="domain" description="Post-SET" evidence="19">
    <location>
        <begin position="1157"/>
        <end position="1173"/>
    </location>
</feature>
<dbReference type="Pfam" id="PF00856">
    <property type="entry name" value="SET"/>
    <property type="match status" value="1"/>
</dbReference>
<reference evidence="20 21" key="1">
    <citation type="submission" date="2018-11" db="EMBL/GenBank/DDBJ databases">
        <title>Genome sequence of Saitozyma podzolica DSM 27192.</title>
        <authorList>
            <person name="Aliyu H."/>
            <person name="Gorte O."/>
            <person name="Ochsenreither K."/>
        </authorList>
    </citation>
    <scope>NUCLEOTIDE SEQUENCE [LARGE SCALE GENOMIC DNA]</scope>
    <source>
        <strain evidence="20 21">DSM 27192</strain>
    </source>
</reference>
<dbReference type="Gene3D" id="2.170.270.10">
    <property type="entry name" value="SET domain"/>
    <property type="match status" value="1"/>
</dbReference>
<dbReference type="InterPro" id="IPR035979">
    <property type="entry name" value="RBD_domain_sf"/>
</dbReference>
<dbReference type="InterPro" id="IPR044570">
    <property type="entry name" value="Set1-like"/>
</dbReference>
<evidence type="ECO:0000256" key="9">
    <source>
        <dbReference type="ARBA" id="ARBA00022853"/>
    </source>
</evidence>
<evidence type="ECO:0000313" key="21">
    <source>
        <dbReference type="Proteomes" id="UP000279259"/>
    </source>
</evidence>
<protein>
    <recommendedName>
        <fullName evidence="4">Histone-lysine N-methyltransferase, H3 lysine-4 specific</fullName>
        <ecNumber evidence="3">2.1.1.354</ecNumber>
    </recommendedName>
    <alternativeName>
        <fullName evidence="11">SET domain-containing protein 1</fullName>
    </alternativeName>
</protein>
<gene>
    <name evidence="20" type="primary">SET1</name>
    <name evidence="20" type="ORF">EHS25_010244</name>
</gene>
<dbReference type="SMART" id="SM00317">
    <property type="entry name" value="SET"/>
    <property type="match status" value="1"/>
</dbReference>
<accession>A0A427YJ02</accession>
<feature type="compositionally biased region" description="Low complexity" evidence="16">
    <location>
        <begin position="748"/>
        <end position="757"/>
    </location>
</feature>
<evidence type="ECO:0000256" key="11">
    <source>
        <dbReference type="ARBA" id="ARBA00030093"/>
    </source>
</evidence>
<dbReference type="SMART" id="SM00508">
    <property type="entry name" value="PostSET"/>
    <property type="match status" value="1"/>
</dbReference>
<sequence length="1173" mass="128440">MPLRRPFPVDLDPDPDLWSFWIKLKNTRDSTTTITASSPTATSRRSITTTTPVQSPTVSQTQIDLTLKESIDIDIGIARRAGISATLLTHHGHSPRSDLYCPAESRTSQWKGQSSPSALVSDDDSASASASVPGPGPSSLSRAATPPPPPNDRPPTPPPPTWEFPPYVPPPAAFRRPGAGNYYVHLEPVEKGSKKMREAWRRIDGEGKNGIVRPKDPRLAMNAEYRQRGRGSAKNRSGFEELRYEWEEGTSTGPKPPPPPTAVLITGLNPLTTVDAIRSHLRTYGRVREIDAKMDKRSGMQLGICWVKFDGPASGRSGTAHDVAMQVCRACDGGRINPQAEEKMRVVLDGRGLRVAKAVEEEMAKRYAPKPKPKPPPPPPMAPTPLPQKSSVSTPSSAGGATPRDLSSNLPSRPPPSSLGTKPPVVPTPPPPPPLRARPPVIFNTRNLPSSLPARPIPNGPSATRSFAPSLPHRPATQQLSSSFTAAPFARDDRRGDRGDRYVPGDRPRSRSRSRSGSRTPRPRGRWNGYSSESESEDEAYRRPGHPARFSSDSEDDRHYRPRARSPVRRRKLPGGRDVGQDRKEAEERTKAALAENGHPAVFIDEKFLPVNPTNEEYLRDHFKQFKPSRILRAPNGWYVLFLDDSTAARVKMLLDGTAVRGHSITMSIKEPAAGRKPLAEEPPAPGANESKVEKGWRFLTVTKKNRTAPAPAPTAAAKLRAPAKVAPRRKRSASVSSEEAAPRTRRSPSLSSASELSDVEAEALSKSKVKRIKESPESEEEAEFKAEQASTQLPVAAPAPVPVAMAEEGEKGIELDVVIADVPVPKGKKRPAKPKAAKGAKKARIEEVLEDKIEVEPVLVVPLEPVAEIKLLDEIKPGDHEVGAKVKAKPAKPKKPAQTPLEKLVADGTIADEEDAYWLSQALRASEGAEPELDEDVEVVLDEEHPLYHTSGSWRAEGWKKIPQIQKSRYLPQRNRAAVAVEDAGALTTGRSARVTGRRLALDMETHRKTAAATSESDLFAFNQLRIRKKQLRFARSAIEGYGLYAMETIQTGEMVCEYVGELIRSSVADLREHRYLRQGIGSSYLFRIDGDVVCDATFRGSVSRLINHSCDPSASAKIISINGQSKIVIYAKRTLHPGEEILYDYKFPLESDPALRVPCLCGAKTCRGWLN</sequence>
<feature type="compositionally biased region" description="Polar residues" evidence="16">
    <location>
        <begin position="476"/>
        <end position="485"/>
    </location>
</feature>
<keyword evidence="10" id="KW-0539">Nucleus</keyword>
<dbReference type="GO" id="GO:0005694">
    <property type="term" value="C:chromosome"/>
    <property type="evidence" value="ECO:0007669"/>
    <property type="project" value="UniProtKB-SubCell"/>
</dbReference>
<dbReference type="GO" id="GO:0032259">
    <property type="term" value="P:methylation"/>
    <property type="evidence" value="ECO:0007669"/>
    <property type="project" value="UniProtKB-KW"/>
</dbReference>
<feature type="compositionally biased region" description="Basic and acidic residues" evidence="16">
    <location>
        <begin position="579"/>
        <end position="591"/>
    </location>
</feature>
<dbReference type="OrthoDB" id="308383at2759"/>